<evidence type="ECO:0000313" key="1">
    <source>
        <dbReference type="EMBL" id="CAK0903548.1"/>
    </source>
</evidence>
<organism evidence="1 2">
    <name type="scientific">Prorocentrum cordatum</name>
    <dbReference type="NCBI Taxonomy" id="2364126"/>
    <lineage>
        <taxon>Eukaryota</taxon>
        <taxon>Sar</taxon>
        <taxon>Alveolata</taxon>
        <taxon>Dinophyceae</taxon>
        <taxon>Prorocentrales</taxon>
        <taxon>Prorocentraceae</taxon>
        <taxon>Prorocentrum</taxon>
    </lineage>
</organism>
<evidence type="ECO:0000313" key="2">
    <source>
        <dbReference type="Proteomes" id="UP001189429"/>
    </source>
</evidence>
<reference evidence="1" key="1">
    <citation type="submission" date="2023-10" db="EMBL/GenBank/DDBJ databases">
        <authorList>
            <person name="Chen Y."/>
            <person name="Shah S."/>
            <person name="Dougan E. K."/>
            <person name="Thang M."/>
            <person name="Chan C."/>
        </authorList>
    </citation>
    <scope>NUCLEOTIDE SEQUENCE [LARGE SCALE GENOMIC DNA]</scope>
</reference>
<keyword evidence="2" id="KW-1185">Reference proteome</keyword>
<gene>
    <name evidence="1" type="ORF">PCOR1329_LOCUS79844</name>
</gene>
<proteinExistence type="predicted"/>
<sequence length="99" mass="11349">MPLLRASCKTSLWCKVGLELWANMFMQVFGRRISANGRCKIRADFSVQLGQAFLQQMLGCESLSQMFECKFLGVLQHMLEGKFPELNFQPHAFIARLMS</sequence>
<protein>
    <submittedName>
        <fullName evidence="1">Uncharacterized protein</fullName>
    </submittedName>
</protein>
<dbReference type="EMBL" id="CAUYUJ010021255">
    <property type="protein sequence ID" value="CAK0903548.1"/>
    <property type="molecule type" value="Genomic_DNA"/>
</dbReference>
<accession>A0ABN9XZ06</accession>
<comment type="caution">
    <text evidence="1">The sequence shown here is derived from an EMBL/GenBank/DDBJ whole genome shotgun (WGS) entry which is preliminary data.</text>
</comment>
<dbReference type="Proteomes" id="UP001189429">
    <property type="component" value="Unassembled WGS sequence"/>
</dbReference>
<name>A0ABN9XZ06_9DINO</name>